<dbReference type="EMBL" id="CAMXCT020000105">
    <property type="protein sequence ID" value="CAL1127278.1"/>
    <property type="molecule type" value="Genomic_DNA"/>
</dbReference>
<dbReference type="OrthoDB" id="431995at2759"/>
<comment type="caution">
    <text evidence="2">The sequence shown here is derived from an EMBL/GenBank/DDBJ whole genome shotgun (WGS) entry which is preliminary data.</text>
</comment>
<evidence type="ECO:0000313" key="2">
    <source>
        <dbReference type="EMBL" id="CAI3973903.1"/>
    </source>
</evidence>
<reference evidence="3" key="2">
    <citation type="submission" date="2024-04" db="EMBL/GenBank/DDBJ databases">
        <authorList>
            <person name="Chen Y."/>
            <person name="Shah S."/>
            <person name="Dougan E. K."/>
            <person name="Thang M."/>
            <person name="Chan C."/>
        </authorList>
    </citation>
    <scope>NUCLEOTIDE SEQUENCE [LARGE SCALE GENOMIC DNA]</scope>
</reference>
<dbReference type="Proteomes" id="UP001152797">
    <property type="component" value="Unassembled WGS sequence"/>
</dbReference>
<protein>
    <submittedName>
        <fullName evidence="2">Uncharacterized protein</fullName>
    </submittedName>
</protein>
<sequence>MATRCWLLLWLLLIPSQAALNVGAFGNDELVKRLRSSIFVETAFLEERPAEISCSSLDGPSCLHAMLSDGNVLDGPGVIPERLLHDLGVGPGDFTTAEHWTLESVLRQGQSNQAVESAPLLMGEEARQYLALGRNSTSTGLLHFASASLDQRLPLTFSEGLPKNLVATWDGRWIARDCSFAGQLARLPAPEVGDLALAQSSGAVGQQGQLSVSVELAGSLGYLRFSRPVSVRSLFVHWDVDPSAARALVAGRLGLETAWSSHLDPKQLELEKGWIDIAGDPLVQIDELVFMAAKGLQIGAIQTANAEDMEDEERTVLLLRPVNHAEDLDSEDRPEFRFTLQKLRADAAPFVASIQEVVDHNLRLRSSLPPRALGGPRGDDVPGLLSLRTAQESRELTEESLNFRLAAHHNGNLFSGIYLIDMAAHDANDMLAGFARFPTGVLPEDLRRQLAMEGPDLAETIRQHVRAGGWKRSTPTRLPHEGSEEAVKKYMTAKKQQTSFDLVSAAMIYISHNSGFN</sequence>
<dbReference type="AlphaFoldDB" id="A0A9P1BI53"/>
<accession>A0A9P1BI53</accession>
<feature type="signal peptide" evidence="1">
    <location>
        <begin position="1"/>
        <end position="18"/>
    </location>
</feature>
<evidence type="ECO:0000313" key="3">
    <source>
        <dbReference type="EMBL" id="CAL1127278.1"/>
    </source>
</evidence>
<feature type="chain" id="PRO_5043269477" evidence="1">
    <location>
        <begin position="19"/>
        <end position="517"/>
    </location>
</feature>
<reference evidence="2" key="1">
    <citation type="submission" date="2022-10" db="EMBL/GenBank/DDBJ databases">
        <authorList>
            <person name="Chen Y."/>
            <person name="Dougan E. K."/>
            <person name="Chan C."/>
            <person name="Rhodes N."/>
            <person name="Thang M."/>
        </authorList>
    </citation>
    <scope>NUCLEOTIDE SEQUENCE</scope>
</reference>
<evidence type="ECO:0000256" key="1">
    <source>
        <dbReference type="SAM" id="SignalP"/>
    </source>
</evidence>
<gene>
    <name evidence="2" type="ORF">C1SCF055_LOCUS2349</name>
</gene>
<dbReference type="EMBL" id="CAMXCT030000105">
    <property type="protein sequence ID" value="CAL4761215.1"/>
    <property type="molecule type" value="Genomic_DNA"/>
</dbReference>
<keyword evidence="4" id="KW-1185">Reference proteome</keyword>
<organism evidence="2">
    <name type="scientific">Cladocopium goreaui</name>
    <dbReference type="NCBI Taxonomy" id="2562237"/>
    <lineage>
        <taxon>Eukaryota</taxon>
        <taxon>Sar</taxon>
        <taxon>Alveolata</taxon>
        <taxon>Dinophyceae</taxon>
        <taxon>Suessiales</taxon>
        <taxon>Symbiodiniaceae</taxon>
        <taxon>Cladocopium</taxon>
    </lineage>
</organism>
<keyword evidence="1" id="KW-0732">Signal</keyword>
<evidence type="ECO:0000313" key="4">
    <source>
        <dbReference type="Proteomes" id="UP001152797"/>
    </source>
</evidence>
<name>A0A9P1BI53_9DINO</name>
<dbReference type="EMBL" id="CAMXCT010000105">
    <property type="protein sequence ID" value="CAI3973903.1"/>
    <property type="molecule type" value="Genomic_DNA"/>
</dbReference>
<proteinExistence type="predicted"/>